<dbReference type="Pfam" id="PF03982">
    <property type="entry name" value="DAGAT"/>
    <property type="match status" value="1"/>
</dbReference>
<feature type="transmembrane region" description="Helical" evidence="11">
    <location>
        <begin position="60"/>
        <end position="82"/>
    </location>
</feature>
<dbReference type="GO" id="GO:0005789">
    <property type="term" value="C:endoplasmic reticulum membrane"/>
    <property type="evidence" value="ECO:0007669"/>
    <property type="project" value="UniProtKB-SubCell"/>
</dbReference>
<proteinExistence type="inferred from homology"/>
<evidence type="ECO:0000256" key="10">
    <source>
        <dbReference type="ARBA" id="ARBA00023315"/>
    </source>
</evidence>
<evidence type="ECO:0000256" key="11">
    <source>
        <dbReference type="RuleBase" id="RU367023"/>
    </source>
</evidence>
<evidence type="ECO:0000256" key="8">
    <source>
        <dbReference type="ARBA" id="ARBA00023098"/>
    </source>
</evidence>
<evidence type="ECO:0000256" key="1">
    <source>
        <dbReference type="ARBA" id="ARBA00004477"/>
    </source>
</evidence>
<evidence type="ECO:0000313" key="12">
    <source>
        <dbReference type="EMBL" id="KOO21647.1"/>
    </source>
</evidence>
<evidence type="ECO:0000256" key="2">
    <source>
        <dbReference type="ARBA" id="ARBA00005420"/>
    </source>
</evidence>
<evidence type="ECO:0000256" key="9">
    <source>
        <dbReference type="ARBA" id="ARBA00023136"/>
    </source>
</evidence>
<keyword evidence="5 11" id="KW-0812">Transmembrane</keyword>
<evidence type="ECO:0000256" key="5">
    <source>
        <dbReference type="ARBA" id="ARBA00022692"/>
    </source>
</evidence>
<name>A0A0M0J5P0_9EUKA</name>
<protein>
    <recommendedName>
        <fullName evidence="11">Acyltransferase</fullName>
        <ecNumber evidence="11">2.3.1.-</ecNumber>
    </recommendedName>
</protein>
<keyword evidence="4 11" id="KW-0808">Transferase</keyword>
<evidence type="ECO:0000256" key="3">
    <source>
        <dbReference type="ARBA" id="ARBA00022516"/>
    </source>
</evidence>
<organism evidence="12 13">
    <name type="scientific">Chrysochromulina tobinii</name>
    <dbReference type="NCBI Taxonomy" id="1460289"/>
    <lineage>
        <taxon>Eukaryota</taxon>
        <taxon>Haptista</taxon>
        <taxon>Haptophyta</taxon>
        <taxon>Prymnesiophyceae</taxon>
        <taxon>Prymnesiales</taxon>
        <taxon>Chrysochromulinaceae</taxon>
        <taxon>Chrysochromulina</taxon>
    </lineage>
</organism>
<keyword evidence="7 11" id="KW-1133">Transmembrane helix</keyword>
<keyword evidence="9 11" id="KW-0472">Membrane</keyword>
<evidence type="ECO:0000256" key="4">
    <source>
        <dbReference type="ARBA" id="ARBA00022679"/>
    </source>
</evidence>
<comment type="caution">
    <text evidence="12">The sequence shown here is derived from an EMBL/GenBank/DDBJ whole genome shotgun (WGS) entry which is preliminary data.</text>
</comment>
<dbReference type="AlphaFoldDB" id="A0A0M0J5P0"/>
<dbReference type="GO" id="GO:0019432">
    <property type="term" value="P:triglyceride biosynthetic process"/>
    <property type="evidence" value="ECO:0007669"/>
    <property type="project" value="TreeGrafter"/>
</dbReference>
<accession>A0A0M0J5P0</accession>
<dbReference type="InterPro" id="IPR007130">
    <property type="entry name" value="DAGAT"/>
</dbReference>
<keyword evidence="13" id="KW-1185">Reference proteome</keyword>
<dbReference type="Proteomes" id="UP000037460">
    <property type="component" value="Unassembled WGS sequence"/>
</dbReference>
<sequence>MPSADRSYAGELWRMPKELLSLPEADRKLLSKEYVIESPPGGFAENALTQQAPISLAEEALVIGTLLIVMGGPLLLLPTLFLCLVFGSWTSVVAWVLVVALLAMHPLPECSKAARESIFATALYKYFTYRFVWSGDAREKAEAAPAWIGAGPPHGVLPFANVLSIPAINTFACRHFVGAGASVVEKTPFLRYMSLFGMIDVSARSITKALARGTCVGLVPDGIAGIFRTNARDEVVKLKERKGIAKLALRTGTPIVPAYSVGNSRAYTAVFDRWGLLEIVSRKAQASIFLYFGRFYLPIPRRVNITMLIGEPIMVDKVEEPTPAQIDALHERYLMEMKALFDRHKASLGWGHLNLIYE</sequence>
<evidence type="ECO:0000313" key="13">
    <source>
        <dbReference type="Proteomes" id="UP000037460"/>
    </source>
</evidence>
<dbReference type="PANTHER" id="PTHR12317">
    <property type="entry name" value="DIACYLGLYCEROL O-ACYLTRANSFERASE"/>
    <property type="match status" value="1"/>
</dbReference>
<gene>
    <name evidence="12" type="ORF">Ctob_000947</name>
</gene>
<keyword evidence="3" id="KW-0444">Lipid biosynthesis</keyword>
<comment type="similarity">
    <text evidence="2 11">Belongs to the diacylglycerol acyltransferase family.</text>
</comment>
<comment type="subcellular location">
    <subcellularLocation>
        <location evidence="1 11">Endoplasmic reticulum membrane</location>
        <topology evidence="1 11">Multi-pass membrane protein</topology>
    </subcellularLocation>
</comment>
<reference evidence="13" key="1">
    <citation type="journal article" date="2015" name="PLoS Genet.">
        <title>Genome Sequence and Transcriptome Analyses of Chrysochromulina tobin: Metabolic Tools for Enhanced Algal Fitness in the Prominent Order Prymnesiales (Haptophyceae).</title>
        <authorList>
            <person name="Hovde B.T."/>
            <person name="Deodato C.R."/>
            <person name="Hunsperger H.M."/>
            <person name="Ryken S.A."/>
            <person name="Yost W."/>
            <person name="Jha R.K."/>
            <person name="Patterson J."/>
            <person name="Monnat R.J. Jr."/>
            <person name="Barlow S.B."/>
            <person name="Starkenburg S.R."/>
            <person name="Cattolico R.A."/>
        </authorList>
    </citation>
    <scope>NUCLEOTIDE SEQUENCE</scope>
    <source>
        <strain evidence="13">CCMP291</strain>
    </source>
</reference>
<dbReference type="GO" id="GO:0004144">
    <property type="term" value="F:diacylglycerol O-acyltransferase activity"/>
    <property type="evidence" value="ECO:0007669"/>
    <property type="project" value="TreeGrafter"/>
</dbReference>
<dbReference type="EC" id="2.3.1.-" evidence="11"/>
<dbReference type="EMBL" id="JWZX01003346">
    <property type="protein sequence ID" value="KOO21647.1"/>
    <property type="molecule type" value="Genomic_DNA"/>
</dbReference>
<dbReference type="PANTHER" id="PTHR12317:SF63">
    <property type="entry name" value="DIACYLGLYCEROL O-ACYLTRANSFERASE 2"/>
    <property type="match status" value="1"/>
</dbReference>
<keyword evidence="10 12" id="KW-0012">Acyltransferase</keyword>
<keyword evidence="6 11" id="KW-0256">Endoplasmic reticulum</keyword>
<evidence type="ECO:0000256" key="6">
    <source>
        <dbReference type="ARBA" id="ARBA00022824"/>
    </source>
</evidence>
<feature type="transmembrane region" description="Helical" evidence="11">
    <location>
        <begin position="88"/>
        <end position="107"/>
    </location>
</feature>
<dbReference type="OrthoDB" id="10263767at2759"/>
<keyword evidence="8" id="KW-0443">Lipid metabolism</keyword>
<evidence type="ECO:0000256" key="7">
    <source>
        <dbReference type="ARBA" id="ARBA00022989"/>
    </source>
</evidence>